<keyword evidence="1" id="KW-0472">Membrane</keyword>
<keyword evidence="1" id="KW-1133">Transmembrane helix</keyword>
<dbReference type="OrthoDB" id="960579at2"/>
<gene>
    <name evidence="2" type="ORF">FEN17_03555</name>
</gene>
<dbReference type="AlphaFoldDB" id="A0A5R9L2U6"/>
<feature type="transmembrane region" description="Helical" evidence="1">
    <location>
        <begin position="36"/>
        <end position="56"/>
    </location>
</feature>
<name>A0A5R9L2U6_9BACT</name>
<protein>
    <submittedName>
        <fullName evidence="2">Uncharacterized protein</fullName>
    </submittedName>
</protein>
<keyword evidence="3" id="KW-1185">Reference proteome</keyword>
<keyword evidence="1" id="KW-0812">Transmembrane</keyword>
<accession>A0A5R9L2U6</accession>
<dbReference type="RefSeq" id="WP_138363917.1">
    <property type="nucleotide sequence ID" value="NZ_VCEJ01000002.1"/>
</dbReference>
<sequence>MEQSKKTEGRASIIFSLIFAATYLLATLLLKRHLLGQTASILIAILPVIAFAFFIFKYVKAVANMDEVRQRVQFEAVIIGFSLTVMLLIALFLLSLTDISYPEWFGYSQLVIFCWLFYFIGWLVSKKKYGI</sequence>
<feature type="transmembrane region" description="Helical" evidence="1">
    <location>
        <begin position="12"/>
        <end position="30"/>
    </location>
</feature>
<comment type="caution">
    <text evidence="2">The sequence shown here is derived from an EMBL/GenBank/DDBJ whole genome shotgun (WGS) entry which is preliminary data.</text>
</comment>
<reference evidence="2 3" key="1">
    <citation type="submission" date="2019-05" db="EMBL/GenBank/DDBJ databases">
        <authorList>
            <person name="Qu J.-H."/>
        </authorList>
    </citation>
    <scope>NUCLEOTIDE SEQUENCE [LARGE SCALE GENOMIC DNA]</scope>
    <source>
        <strain evidence="2 3">T17</strain>
    </source>
</reference>
<feature type="transmembrane region" description="Helical" evidence="1">
    <location>
        <begin position="106"/>
        <end position="125"/>
    </location>
</feature>
<feature type="transmembrane region" description="Helical" evidence="1">
    <location>
        <begin position="76"/>
        <end position="94"/>
    </location>
</feature>
<proteinExistence type="predicted"/>
<evidence type="ECO:0000313" key="2">
    <source>
        <dbReference type="EMBL" id="TLV02707.1"/>
    </source>
</evidence>
<dbReference type="EMBL" id="VCEJ01000002">
    <property type="protein sequence ID" value="TLV02707.1"/>
    <property type="molecule type" value="Genomic_DNA"/>
</dbReference>
<evidence type="ECO:0000313" key="3">
    <source>
        <dbReference type="Proteomes" id="UP000306402"/>
    </source>
</evidence>
<organism evidence="2 3">
    <name type="scientific">Dyadobacter luticola</name>
    <dbReference type="NCBI Taxonomy" id="1979387"/>
    <lineage>
        <taxon>Bacteria</taxon>
        <taxon>Pseudomonadati</taxon>
        <taxon>Bacteroidota</taxon>
        <taxon>Cytophagia</taxon>
        <taxon>Cytophagales</taxon>
        <taxon>Spirosomataceae</taxon>
        <taxon>Dyadobacter</taxon>
    </lineage>
</organism>
<evidence type="ECO:0000256" key="1">
    <source>
        <dbReference type="SAM" id="Phobius"/>
    </source>
</evidence>
<dbReference type="Proteomes" id="UP000306402">
    <property type="component" value="Unassembled WGS sequence"/>
</dbReference>